<sequence>AADAESEKRHPAIVLLRDIEVYDQTTPFSRFYEVVKAKRSEGFPILILATAVSNSTAEYKQRTFAMDKVWEGLCLNSSKLVNISPRRTKRSEQAIQQSIEQNMPLERWRQLRRALRHALEPEITSEVFLPQTEWPISGTAELKQTVDDWDDAMAARFIRQICTRARRTSALTLGDITEVLERTSRNMAIFAKSNDDESALEDSKDEMGSKRRLLLDRISPQCSDDEKEFFDCVIDVADSFTATTQSIRVDSDLFDSLEQLLSLRVHKSYGLLAQESINGAVLYGPPGTGKTHLARVVAKSIGTNLIVATPADIQSCWVGETEKRIKLLFSLASKLTPSIIFLDEGDALFTRRQAGDKDWTRKAMSQFLTEMDGLCKQDQPPFLLVATNRPGDMDDAVCRRLPHMLHVGMPSSEDRRAILDIYLKEEQVGDVDLDALAATGTRGFSGSDIRTLCIQAAMAAQREIDLARRKGPEENIDEAPRRVITMSHFKTALSRTRPCVTRESLLEIQKFESQQRKAR</sequence>
<keyword evidence="4" id="KW-0067">ATP-binding</keyword>
<evidence type="ECO:0000259" key="5">
    <source>
        <dbReference type="SMART" id="SM00382"/>
    </source>
</evidence>
<dbReference type="PANTHER" id="PTHR45644:SF56">
    <property type="entry name" value="AAA ATPASE, PUTATIVE (AFU_ORTHOLOGUE AFUA_2G12920)-RELATED"/>
    <property type="match status" value="1"/>
</dbReference>
<evidence type="ECO:0000313" key="7">
    <source>
        <dbReference type="Proteomes" id="UP000738349"/>
    </source>
</evidence>
<evidence type="ECO:0000256" key="3">
    <source>
        <dbReference type="ARBA" id="ARBA00022787"/>
    </source>
</evidence>
<dbReference type="Gene3D" id="3.40.50.300">
    <property type="entry name" value="P-loop containing nucleotide triphosphate hydrolases"/>
    <property type="match status" value="1"/>
</dbReference>
<evidence type="ECO:0000256" key="2">
    <source>
        <dbReference type="ARBA" id="ARBA00022741"/>
    </source>
</evidence>
<dbReference type="Proteomes" id="UP000738349">
    <property type="component" value="Unassembled WGS sequence"/>
</dbReference>
<evidence type="ECO:0000256" key="4">
    <source>
        <dbReference type="ARBA" id="ARBA00022840"/>
    </source>
</evidence>
<dbReference type="SMART" id="SM00382">
    <property type="entry name" value="AAA"/>
    <property type="match status" value="1"/>
</dbReference>
<keyword evidence="3" id="KW-1000">Mitochondrion outer membrane</keyword>
<keyword evidence="3" id="KW-0496">Mitochondrion</keyword>
<protein>
    <submittedName>
        <fullName evidence="6">P-loop containing nucleoside triphosphate hydrolase protein</fullName>
    </submittedName>
</protein>
<dbReference type="GO" id="GO:0016887">
    <property type="term" value="F:ATP hydrolysis activity"/>
    <property type="evidence" value="ECO:0007669"/>
    <property type="project" value="InterPro"/>
</dbReference>
<dbReference type="PANTHER" id="PTHR45644">
    <property type="entry name" value="AAA ATPASE, PUTATIVE (AFU_ORTHOLOGUE AFUA_2G12920)-RELATED-RELATED"/>
    <property type="match status" value="1"/>
</dbReference>
<keyword evidence="3" id="KW-0472">Membrane</keyword>
<dbReference type="Pfam" id="PF17862">
    <property type="entry name" value="AAA_lid_3"/>
    <property type="match status" value="1"/>
</dbReference>
<dbReference type="GO" id="GO:0005741">
    <property type="term" value="C:mitochondrial outer membrane"/>
    <property type="evidence" value="ECO:0007669"/>
    <property type="project" value="UniProtKB-SubCell"/>
</dbReference>
<reference evidence="6" key="1">
    <citation type="journal article" date="2021" name="Nat. Commun.">
        <title>Genetic determinants of endophytism in the Arabidopsis root mycobiome.</title>
        <authorList>
            <person name="Mesny F."/>
            <person name="Miyauchi S."/>
            <person name="Thiergart T."/>
            <person name="Pickel B."/>
            <person name="Atanasova L."/>
            <person name="Karlsson M."/>
            <person name="Huettel B."/>
            <person name="Barry K.W."/>
            <person name="Haridas S."/>
            <person name="Chen C."/>
            <person name="Bauer D."/>
            <person name="Andreopoulos W."/>
            <person name="Pangilinan J."/>
            <person name="LaButti K."/>
            <person name="Riley R."/>
            <person name="Lipzen A."/>
            <person name="Clum A."/>
            <person name="Drula E."/>
            <person name="Henrissat B."/>
            <person name="Kohler A."/>
            <person name="Grigoriev I.V."/>
            <person name="Martin F.M."/>
            <person name="Hacquard S."/>
        </authorList>
    </citation>
    <scope>NUCLEOTIDE SEQUENCE</scope>
    <source>
        <strain evidence="6">MPI-CAGE-AT-0147</strain>
    </source>
</reference>
<evidence type="ECO:0000256" key="1">
    <source>
        <dbReference type="ARBA" id="ARBA00004572"/>
    </source>
</evidence>
<keyword evidence="7" id="KW-1185">Reference proteome</keyword>
<name>A0A9P9JAM5_9HYPO</name>
<dbReference type="InterPro" id="IPR003593">
    <property type="entry name" value="AAA+_ATPase"/>
</dbReference>
<comment type="caution">
    <text evidence="6">The sequence shown here is derived from an EMBL/GenBank/DDBJ whole genome shotgun (WGS) entry which is preliminary data.</text>
</comment>
<comment type="subcellular location">
    <subcellularLocation>
        <location evidence="1">Mitochondrion outer membrane</location>
        <topology evidence="1">Single-pass membrane protein</topology>
    </subcellularLocation>
</comment>
<dbReference type="SUPFAM" id="SSF52540">
    <property type="entry name" value="P-loop containing nucleoside triphosphate hydrolases"/>
    <property type="match status" value="1"/>
</dbReference>
<keyword evidence="2" id="KW-0547">Nucleotide-binding</keyword>
<dbReference type="AlphaFoldDB" id="A0A9P9JAM5"/>
<feature type="non-terminal residue" evidence="6">
    <location>
        <position position="1"/>
    </location>
</feature>
<gene>
    <name evidence="6" type="ORF">EDB81DRAFT_647483</name>
</gene>
<organism evidence="6 7">
    <name type="scientific">Dactylonectria macrodidyma</name>
    <dbReference type="NCBI Taxonomy" id="307937"/>
    <lineage>
        <taxon>Eukaryota</taxon>
        <taxon>Fungi</taxon>
        <taxon>Dikarya</taxon>
        <taxon>Ascomycota</taxon>
        <taxon>Pezizomycotina</taxon>
        <taxon>Sordariomycetes</taxon>
        <taxon>Hypocreomycetidae</taxon>
        <taxon>Hypocreales</taxon>
        <taxon>Nectriaceae</taxon>
        <taxon>Dactylonectria</taxon>
    </lineage>
</organism>
<proteinExistence type="predicted"/>
<dbReference type="EMBL" id="JAGMUV010000006">
    <property type="protein sequence ID" value="KAH7152605.1"/>
    <property type="molecule type" value="Genomic_DNA"/>
</dbReference>
<keyword evidence="6" id="KW-0378">Hydrolase</keyword>
<evidence type="ECO:0000313" key="6">
    <source>
        <dbReference type="EMBL" id="KAH7152605.1"/>
    </source>
</evidence>
<dbReference type="InterPro" id="IPR041569">
    <property type="entry name" value="AAA_lid_3"/>
</dbReference>
<accession>A0A9P9JAM5</accession>
<dbReference type="OrthoDB" id="39734at2759"/>
<feature type="domain" description="AAA+ ATPase" evidence="5">
    <location>
        <begin position="276"/>
        <end position="408"/>
    </location>
</feature>
<dbReference type="InterPro" id="IPR027417">
    <property type="entry name" value="P-loop_NTPase"/>
</dbReference>
<dbReference type="Gene3D" id="1.10.8.60">
    <property type="match status" value="1"/>
</dbReference>
<dbReference type="InterPro" id="IPR003959">
    <property type="entry name" value="ATPase_AAA_core"/>
</dbReference>
<dbReference type="GO" id="GO:0005524">
    <property type="term" value="F:ATP binding"/>
    <property type="evidence" value="ECO:0007669"/>
    <property type="project" value="UniProtKB-KW"/>
</dbReference>
<dbReference type="InterPro" id="IPR051701">
    <property type="entry name" value="Mito_OM_Translocase_MSP1"/>
</dbReference>
<dbReference type="Pfam" id="PF00004">
    <property type="entry name" value="AAA"/>
    <property type="match status" value="1"/>
</dbReference>